<protein>
    <recommendedName>
        <fullName evidence="7">Anaerobic ribonucleoside-triphosphate reductase-activating protein</fullName>
        <ecNumber evidence="7">1.97.1.-</ecNumber>
    </recommendedName>
</protein>
<keyword evidence="5" id="KW-0408">Iron</keyword>
<evidence type="ECO:0000256" key="4">
    <source>
        <dbReference type="ARBA" id="ARBA00022723"/>
    </source>
</evidence>
<gene>
    <name evidence="8" type="primary">nrdG</name>
    <name evidence="8" type="ORF">P271_449</name>
</gene>
<comment type="cofactor">
    <cofactor evidence="1">
        <name>[4Fe-4S] cluster</name>
        <dbReference type="ChEBI" id="CHEBI:49883"/>
    </cofactor>
</comment>
<dbReference type="InterPro" id="IPR007197">
    <property type="entry name" value="rSAM"/>
</dbReference>
<dbReference type="PANTHER" id="PTHR30352">
    <property type="entry name" value="PYRUVATE FORMATE-LYASE-ACTIVATING ENZYME"/>
    <property type="match status" value="1"/>
</dbReference>
<dbReference type="InterPro" id="IPR013785">
    <property type="entry name" value="Aldolase_TIM"/>
</dbReference>
<evidence type="ECO:0000313" key="9">
    <source>
        <dbReference type="Proteomes" id="UP000028523"/>
    </source>
</evidence>
<evidence type="ECO:0000313" key="8">
    <source>
        <dbReference type="EMBL" id="KFB07602.1"/>
    </source>
</evidence>
<keyword evidence="3" id="KW-0949">S-adenosyl-L-methionine</keyword>
<dbReference type="SFLD" id="SFLDS00029">
    <property type="entry name" value="Radical_SAM"/>
    <property type="match status" value="1"/>
</dbReference>
<dbReference type="EC" id="1.97.1.-" evidence="7"/>
<keyword evidence="2" id="KW-0004">4Fe-4S</keyword>
<dbReference type="CDD" id="cd01335">
    <property type="entry name" value="Radical_SAM"/>
    <property type="match status" value="1"/>
</dbReference>
<dbReference type="SFLD" id="SFLDG01063">
    <property type="entry name" value="activating_enzymes__group_1"/>
    <property type="match status" value="1"/>
</dbReference>
<dbReference type="PANTHER" id="PTHR30352:SF2">
    <property type="entry name" value="ANAEROBIC RIBONUCLEOSIDE-TRIPHOSPHATE REDUCTASE-ACTIVATING PROTEIN"/>
    <property type="match status" value="1"/>
</dbReference>
<accession>A0A084U3R6</accession>
<dbReference type="GO" id="GO:0051539">
    <property type="term" value="F:4 iron, 4 sulfur cluster binding"/>
    <property type="evidence" value="ECO:0007669"/>
    <property type="project" value="UniProtKB-KW"/>
</dbReference>
<evidence type="ECO:0000256" key="2">
    <source>
        <dbReference type="ARBA" id="ARBA00022485"/>
    </source>
</evidence>
<evidence type="ECO:0000256" key="3">
    <source>
        <dbReference type="ARBA" id="ARBA00022691"/>
    </source>
</evidence>
<keyword evidence="4" id="KW-0479">Metal-binding</keyword>
<evidence type="ECO:0000256" key="6">
    <source>
        <dbReference type="ARBA" id="ARBA00023014"/>
    </source>
</evidence>
<dbReference type="SFLD" id="SFLDF00299">
    <property type="entry name" value="anaerobic_ribonucleoside-triph"/>
    <property type="match status" value="1"/>
</dbReference>
<organism evidence="8 9">
    <name type="scientific">Malacoplasma iowae DK-CPA</name>
    <dbReference type="NCBI Taxonomy" id="1394179"/>
    <lineage>
        <taxon>Bacteria</taxon>
        <taxon>Bacillati</taxon>
        <taxon>Mycoplasmatota</taxon>
        <taxon>Mycoplasmoidales</taxon>
        <taxon>Mycoplasmoidaceae</taxon>
        <taxon>Malacoplasma</taxon>
    </lineage>
</organism>
<dbReference type="SUPFAM" id="SSF102114">
    <property type="entry name" value="Radical SAM enzymes"/>
    <property type="match status" value="1"/>
</dbReference>
<sequence length="185" mass="21283">MKLQIERVCNMRYHNITKDDMLNGYGIRTVLWVAGCEHNCPGCHNPITHDINGGIVFDVSAKQEIFEELKKDYVSGITYSGGDPLHPINANEIGELIKEIAVKFPNKNQWLYTGYMFEDIIKYDFIKLLDVVCDGKFEIKLFDRNLKWVGSSNQRVIDVKKTISQNKIVLFDDNFDGNPTLKSYK</sequence>
<dbReference type="SFLD" id="SFLDG01066">
    <property type="entry name" value="organic_radical-activating_enz"/>
    <property type="match status" value="1"/>
</dbReference>
<keyword evidence="7" id="KW-0560">Oxidoreductase</keyword>
<dbReference type="Proteomes" id="UP000028523">
    <property type="component" value="Unassembled WGS sequence"/>
</dbReference>
<dbReference type="InterPro" id="IPR012837">
    <property type="entry name" value="NrdG"/>
</dbReference>
<dbReference type="InterPro" id="IPR034457">
    <property type="entry name" value="Organic_radical-activating"/>
</dbReference>
<proteinExistence type="inferred from homology"/>
<dbReference type="PIRSF" id="PIRSF000368">
    <property type="entry name" value="NrdG"/>
    <property type="match status" value="1"/>
</dbReference>
<dbReference type="GO" id="GO:0004748">
    <property type="term" value="F:ribonucleoside-diphosphate reductase activity, thioredoxin disulfide as acceptor"/>
    <property type="evidence" value="ECO:0007669"/>
    <property type="project" value="TreeGrafter"/>
</dbReference>
<evidence type="ECO:0000256" key="5">
    <source>
        <dbReference type="ARBA" id="ARBA00023004"/>
    </source>
</evidence>
<evidence type="ECO:0000256" key="1">
    <source>
        <dbReference type="ARBA" id="ARBA00001966"/>
    </source>
</evidence>
<dbReference type="EMBL" id="AWQU01000076">
    <property type="protein sequence ID" value="KFB07602.1"/>
    <property type="molecule type" value="Genomic_DNA"/>
</dbReference>
<dbReference type="Gene3D" id="3.20.20.70">
    <property type="entry name" value="Aldolase class I"/>
    <property type="match status" value="1"/>
</dbReference>
<comment type="similarity">
    <text evidence="7">Belongs to the organic radical-activating enzymes family.</text>
</comment>
<dbReference type="NCBIfam" id="TIGR02491">
    <property type="entry name" value="NrdG"/>
    <property type="match status" value="1"/>
</dbReference>
<dbReference type="Pfam" id="PF13353">
    <property type="entry name" value="Fer4_12"/>
    <property type="match status" value="1"/>
</dbReference>
<comment type="caution">
    <text evidence="8">The sequence shown here is derived from an EMBL/GenBank/DDBJ whole genome shotgun (WGS) entry which is preliminary data.</text>
</comment>
<dbReference type="AlphaFoldDB" id="A0A084U3R6"/>
<keyword evidence="6" id="KW-0411">Iron-sulfur</keyword>
<dbReference type="GO" id="GO:0043365">
    <property type="term" value="F:[formate-C-acetyltransferase]-activating enzyme activity"/>
    <property type="evidence" value="ECO:0007669"/>
    <property type="project" value="InterPro"/>
</dbReference>
<name>A0A084U3R6_MALIO</name>
<dbReference type="GO" id="GO:0046872">
    <property type="term" value="F:metal ion binding"/>
    <property type="evidence" value="ECO:0007669"/>
    <property type="project" value="UniProtKB-KW"/>
</dbReference>
<dbReference type="InterPro" id="IPR058240">
    <property type="entry name" value="rSAM_sf"/>
</dbReference>
<evidence type="ECO:0000256" key="7">
    <source>
        <dbReference type="PIRNR" id="PIRNR000368"/>
    </source>
</evidence>
<comment type="function">
    <text evidence="7">Activation of anaerobic ribonucleoside-triphosphate reductase under anaerobic conditions by generation of an organic free radical, using S-adenosylmethionine and reduced flavodoxin as cosubstrates to produce 5'-deoxy-adenosine.</text>
</comment>
<reference evidence="8 9" key="1">
    <citation type="journal article" date="2014" name="PLoS ONE">
        <title>Reduction of Hydrogen Peroxide Accumulation and Toxicity by a Catalase from Mycoplasma iowae.</title>
        <authorList>
            <person name="Pritchard R.E."/>
            <person name="Prassinos A.J."/>
            <person name="Osborne J.D."/>
            <person name="Raviv Z."/>
            <person name="Balish M.F."/>
        </authorList>
    </citation>
    <scope>NUCLEOTIDE SEQUENCE [LARGE SCALE GENOMIC DNA]</scope>
    <source>
        <strain evidence="8 9">DK-CPA</strain>
    </source>
</reference>
<keyword evidence="9" id="KW-1185">Reference proteome</keyword>